<gene>
    <name evidence="3" type="ORF">SAMN05421829_10298</name>
</gene>
<dbReference type="AlphaFoldDB" id="A0A1N6PLJ0"/>
<feature type="domain" description="Cytochrome c-552/4" evidence="2">
    <location>
        <begin position="56"/>
        <end position="136"/>
    </location>
</feature>
<sequence>MTGLQRLLICGLILATGVARADAGDFLDRHWRRPLGPQGTPPATYTPQEASLDPAACGACHQSQFDDWRASRHAQAMGPGVLGQLIAMDADAPDEHQSCLRCHAPLAEQAASLAGAIRAKARGRTHEQGLTCAGCHVRDHVRHGPPRRDGSIPKAGDRLPHDGWRASRAFEDARFCAACHQFEDDGYALNGKLLENTYEEWRASPAGREGRACQSCHMPDRRHLWRGIHDPEMTRAGVTIDADAPLLAGTRITGRLRITNTGTGHAFPTYVTPRVTLEISQVDIRARPIAGTQRSRRIARDVAPDLSRELADTRLLPGAETILRYDALQQRGAVALVYRVRVEPDAFYANFYRDVLRGNGTPADRKMMRQALAEATASEYVLFERREPLPKSELRR</sequence>
<dbReference type="Pfam" id="PF13435">
    <property type="entry name" value="Cytochrome_C554"/>
    <property type="match status" value="1"/>
</dbReference>
<reference evidence="4" key="1">
    <citation type="submission" date="2017-01" db="EMBL/GenBank/DDBJ databases">
        <authorList>
            <person name="Varghese N."/>
            <person name="Submissions S."/>
        </authorList>
    </citation>
    <scope>NUCLEOTIDE SEQUENCE [LARGE SCALE GENOMIC DNA]</scope>
    <source>
        <strain evidence="4">ATCC 51758</strain>
    </source>
</reference>
<feature type="signal peptide" evidence="1">
    <location>
        <begin position="1"/>
        <end position="21"/>
    </location>
</feature>
<dbReference type="Gene3D" id="1.10.1130.10">
    <property type="entry name" value="Flavocytochrome C3, Chain A"/>
    <property type="match status" value="1"/>
</dbReference>
<name>A0A1N6PLJ0_9RHOO</name>
<evidence type="ECO:0000256" key="1">
    <source>
        <dbReference type="SAM" id="SignalP"/>
    </source>
</evidence>
<evidence type="ECO:0000313" key="3">
    <source>
        <dbReference type="EMBL" id="SIQ05079.1"/>
    </source>
</evidence>
<organism evidence="3 4">
    <name type="scientific">Aromatoleum tolulyticum</name>
    <dbReference type="NCBI Taxonomy" id="34027"/>
    <lineage>
        <taxon>Bacteria</taxon>
        <taxon>Pseudomonadati</taxon>
        <taxon>Pseudomonadota</taxon>
        <taxon>Betaproteobacteria</taxon>
        <taxon>Rhodocyclales</taxon>
        <taxon>Rhodocyclaceae</taxon>
        <taxon>Aromatoleum</taxon>
    </lineage>
</organism>
<accession>A0A1N6PLJ0</accession>
<keyword evidence="1" id="KW-0732">Signal</keyword>
<dbReference type="STRING" id="34027.SAMN05421829_10298"/>
<dbReference type="OrthoDB" id="9814800at2"/>
<dbReference type="InterPro" id="IPR023155">
    <property type="entry name" value="Cyt_c-552/4"/>
</dbReference>
<protein>
    <submittedName>
        <fullName evidence="3">Cytochrome c554 and c-prime</fullName>
    </submittedName>
</protein>
<evidence type="ECO:0000313" key="4">
    <source>
        <dbReference type="Proteomes" id="UP000186819"/>
    </source>
</evidence>
<feature type="chain" id="PRO_5011958321" evidence="1">
    <location>
        <begin position="22"/>
        <end position="396"/>
    </location>
</feature>
<dbReference type="InterPro" id="IPR036280">
    <property type="entry name" value="Multihaem_cyt_sf"/>
</dbReference>
<dbReference type="Proteomes" id="UP000186819">
    <property type="component" value="Unassembled WGS sequence"/>
</dbReference>
<dbReference type="SUPFAM" id="SSF48695">
    <property type="entry name" value="Multiheme cytochromes"/>
    <property type="match status" value="1"/>
</dbReference>
<keyword evidence="4" id="KW-1185">Reference proteome</keyword>
<proteinExistence type="predicted"/>
<dbReference type="EMBL" id="FTMD01000002">
    <property type="protein sequence ID" value="SIQ05079.1"/>
    <property type="molecule type" value="Genomic_DNA"/>
</dbReference>
<evidence type="ECO:0000259" key="2">
    <source>
        <dbReference type="Pfam" id="PF13435"/>
    </source>
</evidence>